<dbReference type="InParanoid" id="B0X4X8"/>
<gene>
    <name evidence="10" type="primary">6047663</name>
    <name evidence="9" type="ORF">CpipJ_CPIJ014432</name>
</gene>
<dbReference type="KEGG" id="cqu:CpipJ_CPIJ014432"/>
<evidence type="ECO:0000256" key="5">
    <source>
        <dbReference type="ARBA" id="ARBA00023136"/>
    </source>
</evidence>
<dbReference type="PANTHER" id="PTHR42643">
    <property type="entry name" value="IONOTROPIC RECEPTOR 20A-RELATED"/>
    <property type="match status" value="1"/>
</dbReference>
<evidence type="ECO:0000256" key="1">
    <source>
        <dbReference type="ARBA" id="ARBA00004651"/>
    </source>
</evidence>
<dbReference type="VEuPathDB" id="VectorBase:CPIJ014432"/>
<dbReference type="EnsemblMetazoa" id="CPIJ014432-RA">
    <property type="protein sequence ID" value="CPIJ014432-PA"/>
    <property type="gene ID" value="CPIJ014432"/>
</dbReference>
<protein>
    <recommendedName>
        <fullName evidence="12">Ionotropic glutamate receptor C-terminal domain-containing protein</fullName>
    </recommendedName>
</protein>
<feature type="signal peptide" evidence="8">
    <location>
        <begin position="1"/>
        <end position="21"/>
    </location>
</feature>
<evidence type="ECO:0000256" key="3">
    <source>
        <dbReference type="ARBA" id="ARBA00022692"/>
    </source>
</evidence>
<keyword evidence="4" id="KW-1133">Transmembrane helix</keyword>
<evidence type="ECO:0000256" key="8">
    <source>
        <dbReference type="SAM" id="SignalP"/>
    </source>
</evidence>
<keyword evidence="8" id="KW-0732">Signal</keyword>
<keyword evidence="2" id="KW-1003">Cell membrane</keyword>
<comment type="subcellular location">
    <subcellularLocation>
        <location evidence="1">Cell membrane</location>
        <topology evidence="1">Multi-pass membrane protein</topology>
    </subcellularLocation>
</comment>
<keyword evidence="11" id="KW-1185">Reference proteome</keyword>
<dbReference type="Proteomes" id="UP000002320">
    <property type="component" value="Unassembled WGS sequence"/>
</dbReference>
<evidence type="ECO:0000313" key="11">
    <source>
        <dbReference type="Proteomes" id="UP000002320"/>
    </source>
</evidence>
<keyword evidence="3" id="KW-0812">Transmembrane</keyword>
<evidence type="ECO:0000256" key="7">
    <source>
        <dbReference type="ARBA" id="ARBA00023180"/>
    </source>
</evidence>
<dbReference type="GO" id="GO:0005886">
    <property type="term" value="C:plasma membrane"/>
    <property type="evidence" value="ECO:0007669"/>
    <property type="project" value="UniProtKB-SubCell"/>
</dbReference>
<dbReference type="PANTHER" id="PTHR42643:SF41">
    <property type="entry name" value="IONOTROPIC RECEPTOR 20A-RELATED"/>
    <property type="match status" value="1"/>
</dbReference>
<keyword evidence="5" id="KW-0472">Membrane</keyword>
<dbReference type="HOGENOM" id="CLU_605896_0_0_1"/>
<name>B0X4X8_CULQU</name>
<reference evidence="10" key="2">
    <citation type="submission" date="2020-05" db="UniProtKB">
        <authorList>
            <consortium name="EnsemblMetazoa"/>
        </authorList>
    </citation>
    <scope>IDENTIFICATION</scope>
    <source>
        <strain evidence="10">JHB</strain>
    </source>
</reference>
<feature type="chain" id="PRO_5014567180" description="Ionotropic glutamate receptor C-terminal domain-containing protein" evidence="8">
    <location>
        <begin position="22"/>
        <end position="488"/>
    </location>
</feature>
<reference evidence="9" key="1">
    <citation type="submission" date="2007-03" db="EMBL/GenBank/DDBJ databases">
        <title>Annotation of Culex pipiens quinquefasciatus.</title>
        <authorList>
            <consortium name="The Broad Institute Genome Sequencing Platform"/>
            <person name="Atkinson P.W."/>
            <person name="Hemingway J."/>
            <person name="Christensen B.M."/>
            <person name="Higgs S."/>
            <person name="Kodira C."/>
            <person name="Hannick L."/>
            <person name="Megy K."/>
            <person name="O'Leary S."/>
            <person name="Pearson M."/>
            <person name="Haas B.J."/>
            <person name="Mauceli E."/>
            <person name="Wortman J.R."/>
            <person name="Lee N.H."/>
            <person name="Guigo R."/>
            <person name="Stanke M."/>
            <person name="Alvarado L."/>
            <person name="Amedeo P."/>
            <person name="Antoine C.H."/>
            <person name="Arensburger P."/>
            <person name="Bidwell S.L."/>
            <person name="Crawford M."/>
            <person name="Camaro F."/>
            <person name="Devon K."/>
            <person name="Engels R."/>
            <person name="Hammond M."/>
            <person name="Howarth C."/>
            <person name="Koehrsen M."/>
            <person name="Lawson D."/>
            <person name="Montgomery P."/>
            <person name="Nene V."/>
            <person name="Nusbaum C."/>
            <person name="Puiu D."/>
            <person name="Romero-Severson J."/>
            <person name="Severson D.W."/>
            <person name="Shumway M."/>
            <person name="Sisk P."/>
            <person name="Stolte C."/>
            <person name="Zeng Q."/>
            <person name="Eisenstadt E."/>
            <person name="Fraser-Liggett C."/>
            <person name="Strausberg R."/>
            <person name="Galagan J."/>
            <person name="Birren B."/>
            <person name="Collins F.H."/>
        </authorList>
    </citation>
    <scope>NUCLEOTIDE SEQUENCE [LARGE SCALE GENOMIC DNA]</scope>
    <source>
        <strain evidence="9">JHB</strain>
    </source>
</reference>
<evidence type="ECO:0000256" key="6">
    <source>
        <dbReference type="ARBA" id="ARBA00023170"/>
    </source>
</evidence>
<dbReference type="VEuPathDB" id="VectorBase:CQUJHB020392"/>
<accession>B0X4X8</accession>
<dbReference type="InterPro" id="IPR052192">
    <property type="entry name" value="Insect_Ionotropic_Sensory_Rcpt"/>
</dbReference>
<dbReference type="EMBL" id="DS232358">
    <property type="protein sequence ID" value="EDS40593.1"/>
    <property type="molecule type" value="Genomic_DNA"/>
</dbReference>
<dbReference type="AlphaFoldDB" id="B0X4X8"/>
<keyword evidence="6" id="KW-0675">Receptor</keyword>
<evidence type="ECO:0008006" key="12">
    <source>
        <dbReference type="Google" id="ProtNLM"/>
    </source>
</evidence>
<evidence type="ECO:0000256" key="4">
    <source>
        <dbReference type="ARBA" id="ARBA00022989"/>
    </source>
</evidence>
<evidence type="ECO:0000313" key="9">
    <source>
        <dbReference type="EMBL" id="EDS40593.1"/>
    </source>
</evidence>
<evidence type="ECO:0000313" key="10">
    <source>
        <dbReference type="EnsemblMetazoa" id="CPIJ014432-PA"/>
    </source>
</evidence>
<sequence length="488" mass="55491">MLRSRVLLVIFAVLPTRGVVSVELPGTLGILLSDLVRLGNDLVLQDRVSRVEFWFFKAANTNLNLVALLDNMVILELAHYESIDQAFPQQTDLAGVQLVACAHSTEMWTYIDIELANRVIYWMNGSLDIKVIRCQPGMTVSDCIDQRFNSQKCLFSVGRWLSLNPKHCAPVVPMYSLVVLVPNGRAMAEAELLVSPYSKTCWIAILCFIVLQTLLMRILWRQSIMETLLVTVCELNGSNLNHKTALDKLITLGTIILTFIICSAFEAKLTSYLANWPYLPSVKTLQELREANTRVLIETHSAIYLDKYADHQLRNLLVPMHINALMAEAKTSSNVAVVLERNTAELYLRTSNYFDGVANRPRFVMLEENVDINLAFYNFGYRNPILARFIQLQNRIYESGMDQGWMNSIAAILANQNQFDSTPNMIVLSQLQYLQSSFYCLWICSFAVFLLELSCARIKRFVLGHCQRRLIGAMARMRAFAYPSNKQD</sequence>
<proteinExistence type="predicted"/>
<organism>
    <name type="scientific">Culex quinquefasciatus</name>
    <name type="common">Southern house mosquito</name>
    <name type="synonym">Culex pungens</name>
    <dbReference type="NCBI Taxonomy" id="7176"/>
    <lineage>
        <taxon>Eukaryota</taxon>
        <taxon>Metazoa</taxon>
        <taxon>Ecdysozoa</taxon>
        <taxon>Arthropoda</taxon>
        <taxon>Hexapoda</taxon>
        <taxon>Insecta</taxon>
        <taxon>Pterygota</taxon>
        <taxon>Neoptera</taxon>
        <taxon>Endopterygota</taxon>
        <taxon>Diptera</taxon>
        <taxon>Nematocera</taxon>
        <taxon>Culicoidea</taxon>
        <taxon>Culicidae</taxon>
        <taxon>Culicinae</taxon>
        <taxon>Culicini</taxon>
        <taxon>Culex</taxon>
        <taxon>Culex</taxon>
    </lineage>
</organism>
<evidence type="ECO:0000256" key="2">
    <source>
        <dbReference type="ARBA" id="ARBA00022475"/>
    </source>
</evidence>
<dbReference type="OMA" id="MHINALM"/>
<keyword evidence="7" id="KW-0325">Glycoprotein</keyword>